<evidence type="ECO:0000256" key="2">
    <source>
        <dbReference type="SAM" id="SignalP"/>
    </source>
</evidence>
<evidence type="ECO:0000259" key="3">
    <source>
        <dbReference type="Pfam" id="PF07727"/>
    </source>
</evidence>
<dbReference type="InterPro" id="IPR013103">
    <property type="entry name" value="RVT_2"/>
</dbReference>
<evidence type="ECO:0000256" key="1">
    <source>
        <dbReference type="SAM" id="MobiDB-lite"/>
    </source>
</evidence>
<name>A0A329RXQ2_9STRA</name>
<feature type="region of interest" description="Disordered" evidence="1">
    <location>
        <begin position="90"/>
        <end position="132"/>
    </location>
</feature>
<gene>
    <name evidence="4" type="ORF">PC110_g14522</name>
</gene>
<comment type="caution">
    <text evidence="4">The sequence shown here is derived from an EMBL/GenBank/DDBJ whole genome shotgun (WGS) entry which is preliminary data.</text>
</comment>
<proteinExistence type="predicted"/>
<protein>
    <recommendedName>
        <fullName evidence="3">Reverse transcriptase Ty1/copia-type domain-containing protein</fullName>
    </recommendedName>
</protein>
<dbReference type="EMBL" id="MJFZ01000448">
    <property type="protein sequence ID" value="RAW29110.1"/>
    <property type="molecule type" value="Genomic_DNA"/>
</dbReference>
<reference evidence="4 5" key="1">
    <citation type="submission" date="2018-01" db="EMBL/GenBank/DDBJ databases">
        <title>Draft genome of the strawberry crown rot pathogen Phytophthora cactorum.</title>
        <authorList>
            <person name="Armitage A.D."/>
            <person name="Lysoe E."/>
            <person name="Nellist C.F."/>
            <person name="Harrison R.J."/>
            <person name="Brurberg M.B."/>
        </authorList>
    </citation>
    <scope>NUCLEOTIDE SEQUENCE [LARGE SCALE GENOMIC DNA]</scope>
    <source>
        <strain evidence="4 5">10300</strain>
    </source>
</reference>
<dbReference type="VEuPathDB" id="FungiDB:PC110_g14522"/>
<evidence type="ECO:0000313" key="5">
    <source>
        <dbReference type="Proteomes" id="UP000251314"/>
    </source>
</evidence>
<dbReference type="OrthoDB" id="167773at2759"/>
<sequence length="553" mass="60058">MHRTILNLARCMVFGAGLPLSFWGDAGEYGMYVLNWSSSRANEDQKSSLKVLTGQASNLRHIVVFGSKVQGVPSENKVIVTGHAQKICALEEKPDEKTPTVQTPTTSAPPAARPAPRRSRRPRRKSRHCAEADGDVEEELAALQANNTWKLVKCDAGIRTYGGVPSRYGDVPNAYVKATTEEGVEILLFVPEGLVSTEEEITAQGAESVDEVGLLLGQSLYGLKQVGRLWHEHLHHVLVMIGFIQFVTNVCLYLAADSGGMTVVGTYVDDLLVTGTDKGSVSPFFVEMGGLELKGLSVTSHFLGMSVQYDGQSGYKFGQEAAIVEMLTKFGLAKANSVRAPIGGEDPAETDVADLLPHATKEMTPTELTVASFQSLVGSLLWIARCTRSDMFAVHCATRRAHAPTMTDSLEACYANRQIPEWHPISQVGHVGRRHGGGTTASTALLYRRRLCGRLGQPKVCERGGRAIERDDGFVAVQEAKFRGALDNRDGTNSAKAKHVDIKLKFIQDCANKGVVVPKYVASEDMLADLLTKALPSPRMKELREKIGLDGIE</sequence>
<dbReference type="Pfam" id="PF07727">
    <property type="entry name" value="RVT_2"/>
    <property type="match status" value="1"/>
</dbReference>
<keyword evidence="5" id="KW-1185">Reference proteome</keyword>
<feature type="chain" id="PRO_5016290055" description="Reverse transcriptase Ty1/copia-type domain-containing protein" evidence="2">
    <location>
        <begin position="18"/>
        <end position="553"/>
    </location>
</feature>
<keyword evidence="2" id="KW-0732">Signal</keyword>
<feature type="domain" description="Reverse transcriptase Ty1/copia-type" evidence="3">
    <location>
        <begin position="170"/>
        <end position="342"/>
    </location>
</feature>
<accession>A0A329RXQ2</accession>
<dbReference type="Proteomes" id="UP000251314">
    <property type="component" value="Unassembled WGS sequence"/>
</dbReference>
<feature type="signal peptide" evidence="2">
    <location>
        <begin position="1"/>
        <end position="17"/>
    </location>
</feature>
<evidence type="ECO:0000313" key="4">
    <source>
        <dbReference type="EMBL" id="RAW29110.1"/>
    </source>
</evidence>
<dbReference type="AlphaFoldDB" id="A0A329RXQ2"/>
<organism evidence="4 5">
    <name type="scientific">Phytophthora cactorum</name>
    <dbReference type="NCBI Taxonomy" id="29920"/>
    <lineage>
        <taxon>Eukaryota</taxon>
        <taxon>Sar</taxon>
        <taxon>Stramenopiles</taxon>
        <taxon>Oomycota</taxon>
        <taxon>Peronosporomycetes</taxon>
        <taxon>Peronosporales</taxon>
        <taxon>Peronosporaceae</taxon>
        <taxon>Phytophthora</taxon>
    </lineage>
</organism>
<feature type="compositionally biased region" description="Basic residues" evidence="1">
    <location>
        <begin position="115"/>
        <end position="127"/>
    </location>
</feature>